<keyword evidence="6" id="KW-0804">Transcription</keyword>
<keyword evidence="5" id="KW-0238">DNA-binding</keyword>
<evidence type="ECO:0000256" key="8">
    <source>
        <dbReference type="SAM" id="MobiDB-lite"/>
    </source>
</evidence>
<evidence type="ECO:0000256" key="4">
    <source>
        <dbReference type="ARBA" id="ARBA00023015"/>
    </source>
</evidence>
<dbReference type="PANTHER" id="PTHR31313">
    <property type="entry name" value="TY1 ENHANCER ACTIVATOR"/>
    <property type="match status" value="1"/>
</dbReference>
<feature type="domain" description="Zn(2)-C6 fungal-type" evidence="9">
    <location>
        <begin position="19"/>
        <end position="51"/>
    </location>
</feature>
<dbReference type="Gene3D" id="4.10.240.10">
    <property type="entry name" value="Zn(2)-C6 fungal-type DNA-binding domain"/>
    <property type="match status" value="1"/>
</dbReference>
<dbReference type="GO" id="GO:0005634">
    <property type="term" value="C:nucleus"/>
    <property type="evidence" value="ECO:0007669"/>
    <property type="project" value="UniProtKB-SubCell"/>
</dbReference>
<dbReference type="GO" id="GO:0008270">
    <property type="term" value="F:zinc ion binding"/>
    <property type="evidence" value="ECO:0007669"/>
    <property type="project" value="InterPro"/>
</dbReference>
<dbReference type="InterPro" id="IPR001138">
    <property type="entry name" value="Zn2Cys6_DnaBD"/>
</dbReference>
<dbReference type="PANTHER" id="PTHR31313:SF81">
    <property type="entry name" value="TY1 ENHANCER ACTIVATOR"/>
    <property type="match status" value="1"/>
</dbReference>
<dbReference type="Proteomes" id="UP001218218">
    <property type="component" value="Unassembled WGS sequence"/>
</dbReference>
<evidence type="ECO:0000256" key="5">
    <source>
        <dbReference type="ARBA" id="ARBA00023125"/>
    </source>
</evidence>
<dbReference type="GO" id="GO:0006351">
    <property type="term" value="P:DNA-templated transcription"/>
    <property type="evidence" value="ECO:0007669"/>
    <property type="project" value="InterPro"/>
</dbReference>
<dbReference type="GO" id="GO:0003677">
    <property type="term" value="F:DNA binding"/>
    <property type="evidence" value="ECO:0007669"/>
    <property type="project" value="UniProtKB-KW"/>
</dbReference>
<dbReference type="InterPro" id="IPR007219">
    <property type="entry name" value="XnlR_reg_dom"/>
</dbReference>
<dbReference type="AlphaFoldDB" id="A0AAD7EJC6"/>
<evidence type="ECO:0000256" key="3">
    <source>
        <dbReference type="ARBA" id="ARBA00022833"/>
    </source>
</evidence>
<dbReference type="CDD" id="cd12148">
    <property type="entry name" value="fungal_TF_MHR"/>
    <property type="match status" value="1"/>
</dbReference>
<dbReference type="Pfam" id="PF04082">
    <property type="entry name" value="Fungal_trans"/>
    <property type="match status" value="1"/>
</dbReference>
<keyword evidence="7" id="KW-0539">Nucleus</keyword>
<evidence type="ECO:0000256" key="1">
    <source>
        <dbReference type="ARBA" id="ARBA00004123"/>
    </source>
</evidence>
<evidence type="ECO:0000259" key="9">
    <source>
        <dbReference type="PROSITE" id="PS50048"/>
    </source>
</evidence>
<reference evidence="10" key="1">
    <citation type="submission" date="2023-03" db="EMBL/GenBank/DDBJ databases">
        <title>Massive genome expansion in bonnet fungi (Mycena s.s.) driven by repeated elements and novel gene families across ecological guilds.</title>
        <authorList>
            <consortium name="Lawrence Berkeley National Laboratory"/>
            <person name="Harder C.B."/>
            <person name="Miyauchi S."/>
            <person name="Viragh M."/>
            <person name="Kuo A."/>
            <person name="Thoen E."/>
            <person name="Andreopoulos B."/>
            <person name="Lu D."/>
            <person name="Skrede I."/>
            <person name="Drula E."/>
            <person name="Henrissat B."/>
            <person name="Morin E."/>
            <person name="Kohler A."/>
            <person name="Barry K."/>
            <person name="LaButti K."/>
            <person name="Morin E."/>
            <person name="Salamov A."/>
            <person name="Lipzen A."/>
            <person name="Mereny Z."/>
            <person name="Hegedus B."/>
            <person name="Baldrian P."/>
            <person name="Stursova M."/>
            <person name="Weitz H."/>
            <person name="Taylor A."/>
            <person name="Grigoriev I.V."/>
            <person name="Nagy L.G."/>
            <person name="Martin F."/>
            <person name="Kauserud H."/>
        </authorList>
    </citation>
    <scope>NUCLEOTIDE SEQUENCE</scope>
    <source>
        <strain evidence="10">CBHHK002</strain>
    </source>
</reference>
<dbReference type="GO" id="GO:0000981">
    <property type="term" value="F:DNA-binding transcription factor activity, RNA polymerase II-specific"/>
    <property type="evidence" value="ECO:0007669"/>
    <property type="project" value="InterPro"/>
</dbReference>
<dbReference type="InterPro" id="IPR051615">
    <property type="entry name" value="Transcr_Regulatory_Elem"/>
</dbReference>
<keyword evidence="3" id="KW-0862">Zinc</keyword>
<comment type="caution">
    <text evidence="10">The sequence shown here is derived from an EMBL/GenBank/DDBJ whole genome shotgun (WGS) entry which is preliminary data.</text>
</comment>
<dbReference type="EMBL" id="JARIHO010000042">
    <property type="protein sequence ID" value="KAJ7326308.1"/>
    <property type="molecule type" value="Genomic_DNA"/>
</dbReference>
<dbReference type="CDD" id="cd00067">
    <property type="entry name" value="GAL4"/>
    <property type="match status" value="1"/>
</dbReference>
<dbReference type="SMART" id="SM00066">
    <property type="entry name" value="GAL4"/>
    <property type="match status" value="1"/>
</dbReference>
<proteinExistence type="predicted"/>
<keyword evidence="11" id="KW-1185">Reference proteome</keyword>
<accession>A0AAD7EJC6</accession>
<keyword evidence="4" id="KW-0805">Transcription regulation</keyword>
<evidence type="ECO:0000313" key="10">
    <source>
        <dbReference type="EMBL" id="KAJ7326308.1"/>
    </source>
</evidence>
<evidence type="ECO:0000256" key="2">
    <source>
        <dbReference type="ARBA" id="ARBA00022723"/>
    </source>
</evidence>
<evidence type="ECO:0000256" key="7">
    <source>
        <dbReference type="ARBA" id="ARBA00023242"/>
    </source>
</evidence>
<dbReference type="PROSITE" id="PS00463">
    <property type="entry name" value="ZN2_CY6_FUNGAL_1"/>
    <property type="match status" value="1"/>
</dbReference>
<feature type="region of interest" description="Disordered" evidence="8">
    <location>
        <begin position="103"/>
        <end position="124"/>
    </location>
</feature>
<protein>
    <recommendedName>
        <fullName evidence="9">Zn(2)-C6 fungal-type domain-containing protein</fullName>
    </recommendedName>
</protein>
<comment type="subcellular location">
    <subcellularLocation>
        <location evidence="1">Nucleus</location>
    </subcellularLocation>
</comment>
<keyword evidence="2" id="KW-0479">Metal-binding</keyword>
<evidence type="ECO:0000313" key="11">
    <source>
        <dbReference type="Proteomes" id="UP001218218"/>
    </source>
</evidence>
<feature type="compositionally biased region" description="Acidic residues" evidence="8">
    <location>
        <begin position="114"/>
        <end position="124"/>
    </location>
</feature>
<dbReference type="SUPFAM" id="SSF57701">
    <property type="entry name" value="Zn2/Cys6 DNA-binding domain"/>
    <property type="match status" value="1"/>
</dbReference>
<gene>
    <name evidence="10" type="ORF">DFH08DRAFT_787229</name>
</gene>
<dbReference type="PROSITE" id="PS50048">
    <property type="entry name" value="ZN2_CY6_FUNGAL_2"/>
    <property type="match status" value="1"/>
</dbReference>
<dbReference type="InterPro" id="IPR036864">
    <property type="entry name" value="Zn2-C6_fun-type_DNA-bd_sf"/>
</dbReference>
<sequence>MPKGVPNFPKARAPYATQACTICRARKSKCDGARPVCGSCQESGREGECSWGRDTVLRKPRTEAHFEALRKRADALEAYVEQLEGMLAKCVCQDVSRHLQLRPQQLGGQRGNDEPESETDSLDSDEEIIQELSVPTQSLKLDDRLGNLVLHGVAGSSFRFGNRPPSQVPPIPKMVENTNASYVLQLDGVDVSQTHPNIDWSRYLPTDVALERREHDRILDVAFKFFTFYGFRVVPSLFLRDMYRALSVPRSEKPPRTSHYSPMLHNAILSIITVYSDDPYLRDPQTRHHFVKAAKALLEAECRKPDVNLVHALAFIGTFYADLGERILSELFCGQSNRLSVTLGLGVDATPWVKAGLISRAEQIERNWAHWTNFSLDVCWALYFGRDFGGPRRKIAMPFVDSEMDQIPWYHASANIPPQPNYTTLVFLHSSALFEIAREIVDVVNALPSSAGSRAKGHERVTRIDLELNNWKSQLPPQLEITLANRANSTPHRLMLHLGYWWCFIVLHQPFISRRAQPIQHPDREVDHIKLCTRAAENILELVETWQSLYTLRLVPVTMVQVVFNAGIVFLLRALQATASPRIAHLALNTALAQVETCAQYLHEVGGTWLSGVRMRDTLQAILNDRLRPIIARRLSHKGEQIPTATLSSSSPPPEKPVPSFAGEPIVAGVLSTMPAPTYTTSTLASNALSVQNWSQSIDFTQLQNVPAASAFGAEPLYPGGGFADVDMTALLPNIDYFGAPELWEQPEFNGLWEEGLNFGALDDDRTAAAGVSFS</sequence>
<organism evidence="10 11">
    <name type="scientific">Mycena albidolilacea</name>
    <dbReference type="NCBI Taxonomy" id="1033008"/>
    <lineage>
        <taxon>Eukaryota</taxon>
        <taxon>Fungi</taxon>
        <taxon>Dikarya</taxon>
        <taxon>Basidiomycota</taxon>
        <taxon>Agaricomycotina</taxon>
        <taxon>Agaricomycetes</taxon>
        <taxon>Agaricomycetidae</taxon>
        <taxon>Agaricales</taxon>
        <taxon>Marasmiineae</taxon>
        <taxon>Mycenaceae</taxon>
        <taxon>Mycena</taxon>
    </lineage>
</organism>
<evidence type="ECO:0000256" key="6">
    <source>
        <dbReference type="ARBA" id="ARBA00023163"/>
    </source>
</evidence>
<name>A0AAD7EJC6_9AGAR</name>
<dbReference type="Pfam" id="PF00172">
    <property type="entry name" value="Zn_clus"/>
    <property type="match status" value="1"/>
</dbReference>